<dbReference type="eggNOG" id="COG3212">
    <property type="taxonomic scope" value="Bacteria"/>
</dbReference>
<dbReference type="AlphaFoldDB" id="A4BNI3"/>
<feature type="signal peptide" evidence="1">
    <location>
        <begin position="1"/>
        <end position="23"/>
    </location>
</feature>
<organism evidence="3 4">
    <name type="scientific">Nitrococcus mobilis Nb-231</name>
    <dbReference type="NCBI Taxonomy" id="314278"/>
    <lineage>
        <taxon>Bacteria</taxon>
        <taxon>Pseudomonadati</taxon>
        <taxon>Pseudomonadota</taxon>
        <taxon>Gammaproteobacteria</taxon>
        <taxon>Chromatiales</taxon>
        <taxon>Ectothiorhodospiraceae</taxon>
        <taxon>Nitrococcus</taxon>
    </lineage>
</organism>
<evidence type="ECO:0000256" key="1">
    <source>
        <dbReference type="SAM" id="SignalP"/>
    </source>
</evidence>
<proteinExistence type="predicted"/>
<keyword evidence="4" id="KW-1185">Reference proteome</keyword>
<keyword evidence="1" id="KW-0732">Signal</keyword>
<feature type="chain" id="PRO_5002666668" description="PepSY domain-containing protein" evidence="1">
    <location>
        <begin position="24"/>
        <end position="102"/>
    </location>
</feature>
<dbReference type="Pfam" id="PF03413">
    <property type="entry name" value="PepSY"/>
    <property type="match status" value="1"/>
</dbReference>
<dbReference type="STRING" id="314278.NB231_10028"/>
<sequence>MFAVMRNRFTGLALLLLGSLTHAEELDQDDARRLLEAGAIRPLSVILQTAQATRPGRVLEVELERESGQVIYEVEVIDRRGRIWELHIDAATGRLLRTEREK</sequence>
<dbReference type="Gene3D" id="3.10.450.40">
    <property type="match status" value="1"/>
</dbReference>
<evidence type="ECO:0000259" key="2">
    <source>
        <dbReference type="Pfam" id="PF03413"/>
    </source>
</evidence>
<name>A4BNI3_9GAMM</name>
<accession>A4BNI3</accession>
<protein>
    <recommendedName>
        <fullName evidence="2">PepSY domain-containing protein</fullName>
    </recommendedName>
</protein>
<evidence type="ECO:0000313" key="3">
    <source>
        <dbReference type="EMBL" id="EAR22782.1"/>
    </source>
</evidence>
<feature type="domain" description="PepSY" evidence="2">
    <location>
        <begin position="46"/>
        <end position="99"/>
    </location>
</feature>
<dbReference type="HOGENOM" id="CLU_143489_5_0_6"/>
<evidence type="ECO:0000313" key="4">
    <source>
        <dbReference type="Proteomes" id="UP000003374"/>
    </source>
</evidence>
<dbReference type="InterPro" id="IPR025711">
    <property type="entry name" value="PepSY"/>
</dbReference>
<dbReference type="EMBL" id="AAOF01000002">
    <property type="protein sequence ID" value="EAR22782.1"/>
    <property type="molecule type" value="Genomic_DNA"/>
</dbReference>
<dbReference type="Proteomes" id="UP000003374">
    <property type="component" value="Unassembled WGS sequence"/>
</dbReference>
<reference evidence="3 4" key="1">
    <citation type="submission" date="2006-02" db="EMBL/GenBank/DDBJ databases">
        <authorList>
            <person name="Waterbury J."/>
            <person name="Ferriera S."/>
            <person name="Johnson J."/>
            <person name="Kravitz S."/>
            <person name="Halpern A."/>
            <person name="Remington K."/>
            <person name="Beeson K."/>
            <person name="Tran B."/>
            <person name="Rogers Y.-H."/>
            <person name="Friedman R."/>
            <person name="Venter J.C."/>
        </authorList>
    </citation>
    <scope>NUCLEOTIDE SEQUENCE [LARGE SCALE GENOMIC DNA]</scope>
    <source>
        <strain evidence="3 4">Nb-231</strain>
    </source>
</reference>
<gene>
    <name evidence="3" type="ORF">NB231_10028</name>
</gene>
<comment type="caution">
    <text evidence="3">The sequence shown here is derived from an EMBL/GenBank/DDBJ whole genome shotgun (WGS) entry which is preliminary data.</text>
</comment>